<dbReference type="Proteomes" id="UP000002979">
    <property type="component" value="Unassembled WGS sequence"/>
</dbReference>
<gene>
    <name evidence="4" type="ORF">COLAER_02319</name>
</gene>
<organism evidence="4 5">
    <name type="scientific">Collinsella aerofaciens (strain ATCC 25986 / DSM 3979 / JCM 10188 / KCTC 3647 / NCTC 11838 / VPI 1003)</name>
    <dbReference type="NCBI Taxonomy" id="411903"/>
    <lineage>
        <taxon>Bacteria</taxon>
        <taxon>Bacillati</taxon>
        <taxon>Actinomycetota</taxon>
        <taxon>Coriobacteriia</taxon>
        <taxon>Coriobacteriales</taxon>
        <taxon>Coriobacteriaceae</taxon>
        <taxon>Collinsella</taxon>
    </lineage>
</organism>
<sequence length="394" mass="43736">MDSSGRGAGDGRAVYEGPQAPEAFHRRVQEADSRPLQRRQAQARDHGRVRPRQEHRGEVDQVDKRDRLAARRVQPHARAEPDPGARAREPQAPDGGRRLKTSGADIRSKVRAIAANEGRYPISAQCRLLGVARSTYYSMRSRADRPAAPDPAAPAVVAAHAASKGRYGSRKIKASLERSGVTVSRRRVCRIMRENGLVSAYGRKRFKVHPGAVNEADVPNVVARGFGGRAPRTHICSDLTYVRVGASWNYVCLLVDLYNREIVGHSAGPRKDARLVKSAFATLSFPISDIEVFHTDRGSEFDNAEIDLMLEAFGIERSLSAKGCPYDNAVDESTNRILKAELVHRETFGTTRELRAKLSDYVHWYNNFRIHSTLGYMSPVEFREAGLSLPESSK</sequence>
<dbReference type="GO" id="GO:0015074">
    <property type="term" value="P:DNA integration"/>
    <property type="evidence" value="ECO:0007669"/>
    <property type="project" value="InterPro"/>
</dbReference>
<comment type="function">
    <text evidence="1">Involved in the transposition of the insertion sequence.</text>
</comment>
<dbReference type="InterPro" id="IPR012337">
    <property type="entry name" value="RNaseH-like_sf"/>
</dbReference>
<dbReference type="EMBL" id="AAVN02000015">
    <property type="protein sequence ID" value="EBA38530.1"/>
    <property type="molecule type" value="Genomic_DNA"/>
</dbReference>
<dbReference type="PANTHER" id="PTHR46889:SF4">
    <property type="entry name" value="TRANSPOSASE INSO FOR INSERTION SEQUENCE ELEMENT IS911B-RELATED"/>
    <property type="match status" value="1"/>
</dbReference>
<dbReference type="GO" id="GO:0003676">
    <property type="term" value="F:nucleic acid binding"/>
    <property type="evidence" value="ECO:0007669"/>
    <property type="project" value="InterPro"/>
</dbReference>
<dbReference type="InterPro" id="IPR025948">
    <property type="entry name" value="HTH-like_dom"/>
</dbReference>
<feature type="domain" description="Integrase catalytic" evidence="3">
    <location>
        <begin position="227"/>
        <end position="387"/>
    </location>
</feature>
<evidence type="ECO:0000313" key="4">
    <source>
        <dbReference type="EMBL" id="EBA38530.1"/>
    </source>
</evidence>
<evidence type="ECO:0000313" key="5">
    <source>
        <dbReference type="Proteomes" id="UP000002979"/>
    </source>
</evidence>
<dbReference type="SUPFAM" id="SSF53098">
    <property type="entry name" value="Ribonuclease H-like"/>
    <property type="match status" value="1"/>
</dbReference>
<dbReference type="InterPro" id="IPR036397">
    <property type="entry name" value="RNaseH_sf"/>
</dbReference>
<reference evidence="4 5" key="2">
    <citation type="submission" date="2007-04" db="EMBL/GenBank/DDBJ databases">
        <authorList>
            <person name="Fulton L."/>
            <person name="Clifton S."/>
            <person name="Fulton B."/>
            <person name="Xu J."/>
            <person name="Minx P."/>
            <person name="Mardis E.R."/>
            <person name="Wilson R.K."/>
        </authorList>
    </citation>
    <scope>NUCLEOTIDE SEQUENCE [LARGE SCALE GENOMIC DNA]</scope>
    <source>
        <strain evidence="5">ATCC 25986 / DSM 3979 / JCM 10188 / KCTC 3647 / NCTC 11838 / VPI 1003</strain>
    </source>
</reference>
<evidence type="ECO:0000259" key="3">
    <source>
        <dbReference type="PROSITE" id="PS50994"/>
    </source>
</evidence>
<dbReference type="InterPro" id="IPR048020">
    <property type="entry name" value="Transpos_IS3"/>
</dbReference>
<feature type="compositionally biased region" description="Basic and acidic residues" evidence="2">
    <location>
        <begin position="42"/>
        <end position="69"/>
    </location>
</feature>
<dbReference type="Pfam" id="PF13276">
    <property type="entry name" value="HTH_21"/>
    <property type="match status" value="1"/>
</dbReference>
<reference evidence="4 5" key="1">
    <citation type="submission" date="2007-01" db="EMBL/GenBank/DDBJ databases">
        <title>Draft genome sequence of Collinsella aerofaciens (ATCC 25986).</title>
        <authorList>
            <person name="Sudarsanam P."/>
            <person name="Ley R."/>
            <person name="Guruge J."/>
            <person name="Turnbaugh P.J."/>
            <person name="Mahowald M."/>
            <person name="Liep D."/>
            <person name="Gordon J."/>
        </authorList>
    </citation>
    <scope>NUCLEOTIDE SEQUENCE [LARGE SCALE GENOMIC DNA]</scope>
    <source>
        <strain evidence="5">ATCC 25986 / DSM 3979 / JCM 10188 / KCTC 3647 / NCTC 11838 / VPI 1003</strain>
    </source>
</reference>
<feature type="compositionally biased region" description="Basic and acidic residues" evidence="2">
    <location>
        <begin position="77"/>
        <end position="97"/>
    </location>
</feature>
<protein>
    <submittedName>
        <fullName evidence="4">Integrase core domain protein</fullName>
    </submittedName>
</protein>
<evidence type="ECO:0000256" key="2">
    <source>
        <dbReference type="SAM" id="MobiDB-lite"/>
    </source>
</evidence>
<dbReference type="Gene3D" id="3.30.420.10">
    <property type="entry name" value="Ribonuclease H-like superfamily/Ribonuclease H"/>
    <property type="match status" value="1"/>
</dbReference>
<dbReference type="InterPro" id="IPR050900">
    <property type="entry name" value="Transposase_IS3/IS150/IS904"/>
</dbReference>
<dbReference type="InterPro" id="IPR001584">
    <property type="entry name" value="Integrase_cat-core"/>
</dbReference>
<comment type="caution">
    <text evidence="4">The sequence shown here is derived from an EMBL/GenBank/DDBJ whole genome shotgun (WGS) entry which is preliminary data.</text>
</comment>
<dbReference type="PANTHER" id="PTHR46889">
    <property type="entry name" value="TRANSPOSASE INSF FOR INSERTION SEQUENCE IS3B-RELATED"/>
    <property type="match status" value="1"/>
</dbReference>
<feature type="region of interest" description="Disordered" evidence="2">
    <location>
        <begin position="1"/>
        <end position="103"/>
    </location>
</feature>
<evidence type="ECO:0000256" key="1">
    <source>
        <dbReference type="ARBA" id="ARBA00002286"/>
    </source>
</evidence>
<accession>A4ECX9</accession>
<proteinExistence type="predicted"/>
<dbReference type="PROSITE" id="PS50994">
    <property type="entry name" value="INTEGRASE"/>
    <property type="match status" value="1"/>
</dbReference>
<feature type="compositionally biased region" description="Basic and acidic residues" evidence="2">
    <location>
        <begin position="23"/>
        <end position="35"/>
    </location>
</feature>
<name>A4ECX9_COLAA</name>
<feature type="compositionally biased region" description="Gly residues" evidence="2">
    <location>
        <begin position="1"/>
        <end position="10"/>
    </location>
</feature>
<dbReference type="Pfam" id="PF00665">
    <property type="entry name" value="rve"/>
    <property type="match status" value="1"/>
</dbReference>
<dbReference type="AlphaFoldDB" id="A4ECX9"/>
<dbReference type="Pfam" id="PF13333">
    <property type="entry name" value="rve_2"/>
    <property type="match status" value="1"/>
</dbReference>
<dbReference type="NCBIfam" id="NF033516">
    <property type="entry name" value="transpos_IS3"/>
    <property type="match status" value="1"/>
</dbReference>